<dbReference type="FunFam" id="1.10.8.1080:FF:000001">
    <property type="entry name" value="N-acetylmuramic acid 6-phosphate etherase"/>
    <property type="match status" value="1"/>
</dbReference>
<comment type="subunit">
    <text evidence="1 12">Homodimer.</text>
</comment>
<organism evidence="14 15">
    <name type="scientific">Clostridium oryzae</name>
    <dbReference type="NCBI Taxonomy" id="1450648"/>
    <lineage>
        <taxon>Bacteria</taxon>
        <taxon>Bacillati</taxon>
        <taxon>Bacillota</taxon>
        <taxon>Clostridia</taxon>
        <taxon>Eubacteriales</taxon>
        <taxon>Clostridiaceae</taxon>
        <taxon>Clostridium</taxon>
    </lineage>
</organism>
<protein>
    <recommendedName>
        <fullName evidence="9 12">N-acetylmuramic acid 6-phosphate etherase</fullName>
        <shortName evidence="12">MurNAc-6-P etherase</shortName>
        <ecNumber evidence="8 12">4.2.1.126</ecNumber>
    </recommendedName>
    <alternativeName>
        <fullName evidence="11 12">N-acetylmuramic acid 6-phosphate hydrolase</fullName>
    </alternativeName>
    <alternativeName>
        <fullName evidence="10 12">N-acetylmuramic acid 6-phosphate lyase</fullName>
    </alternativeName>
</protein>
<sequence>MNSSLEKLTTEQINSNTKNIDIMNTVEILNSINDEDIKVAYAVRKEIPNIVMAVDIITEKLKNDGRLFYIGAGTSGRLGILDASECPPTFGTEHDMVQGIIAGGYDAILNAVEGAEDDEEMGRKIVAEKGVSPKDIVVGITASGRTPFVIGAVREAKRNGITTIGISNNQNSLIGSEVDISINPIVGPEVIMGSTRMKAGTSQKLVLNMLTSASMIKLGKVYGNLMVDLQMSNKKLVDRAARIIKYATGADEGKAKVYLEKSDFKPKVAIVMLKTGVDKESAEELLQSGNGFVAKAIEVYSK</sequence>
<name>A0A1V4IL70_9CLOT</name>
<dbReference type="RefSeq" id="WP_079425215.1">
    <property type="nucleotide sequence ID" value="NZ_MZGV01000028.1"/>
</dbReference>
<evidence type="ECO:0000256" key="4">
    <source>
        <dbReference type="ARBA" id="ARBA00051747"/>
    </source>
</evidence>
<dbReference type="GO" id="GO:0097367">
    <property type="term" value="F:carbohydrate derivative binding"/>
    <property type="evidence" value="ECO:0007669"/>
    <property type="project" value="InterPro"/>
</dbReference>
<evidence type="ECO:0000256" key="10">
    <source>
        <dbReference type="ARBA" id="ARBA00077905"/>
    </source>
</evidence>
<feature type="active site" evidence="12">
    <location>
        <position position="116"/>
    </location>
</feature>
<evidence type="ECO:0000256" key="12">
    <source>
        <dbReference type="HAMAP-Rule" id="MF_00068"/>
    </source>
</evidence>
<dbReference type="EMBL" id="MZGV01000028">
    <property type="protein sequence ID" value="OPJ60782.1"/>
    <property type="molecule type" value="Genomic_DNA"/>
</dbReference>
<dbReference type="GO" id="GO:0097173">
    <property type="term" value="P:N-acetylmuramic acid catabolic process"/>
    <property type="evidence" value="ECO:0007669"/>
    <property type="project" value="UniProtKB-UniPathway"/>
</dbReference>
<dbReference type="HAMAP" id="MF_00068">
    <property type="entry name" value="MurQ"/>
    <property type="match status" value="1"/>
</dbReference>
<dbReference type="GO" id="GO:0016835">
    <property type="term" value="F:carbon-oxygen lyase activity"/>
    <property type="evidence" value="ECO:0007669"/>
    <property type="project" value="UniProtKB-UniRule"/>
</dbReference>
<dbReference type="PROSITE" id="PS01272">
    <property type="entry name" value="GCKR"/>
    <property type="match status" value="1"/>
</dbReference>
<evidence type="ECO:0000256" key="6">
    <source>
        <dbReference type="ARBA" id="ARBA00060672"/>
    </source>
</evidence>
<reference evidence="14 15" key="1">
    <citation type="submission" date="2017-03" db="EMBL/GenBank/DDBJ databases">
        <title>Genome sequence of Clostridium oryzae DSM 28571.</title>
        <authorList>
            <person name="Poehlein A."/>
            <person name="Daniel R."/>
        </authorList>
    </citation>
    <scope>NUCLEOTIDE SEQUENCE [LARGE SCALE GENOMIC DNA]</scope>
    <source>
        <strain evidence="14 15">DSM 28571</strain>
    </source>
</reference>
<evidence type="ECO:0000313" key="14">
    <source>
        <dbReference type="EMBL" id="OPJ60782.1"/>
    </source>
</evidence>
<comment type="similarity">
    <text evidence="7 12">Belongs to the GCKR-like family. MurNAc-6-P etherase subfamily.</text>
</comment>
<evidence type="ECO:0000256" key="11">
    <source>
        <dbReference type="ARBA" id="ARBA00084049"/>
    </source>
</evidence>
<dbReference type="STRING" id="1450648.CLORY_26500"/>
<evidence type="ECO:0000256" key="3">
    <source>
        <dbReference type="ARBA" id="ARBA00023277"/>
    </source>
</evidence>
<comment type="caution">
    <text evidence="14">The sequence shown here is derived from an EMBL/GenBank/DDBJ whole genome shotgun (WGS) entry which is preliminary data.</text>
</comment>
<evidence type="ECO:0000256" key="7">
    <source>
        <dbReference type="ARBA" id="ARBA00061234"/>
    </source>
</evidence>
<comment type="miscellaneous">
    <text evidence="12">A lyase-type mechanism (elimination/hydration) is suggested for the cleavage of the lactyl ether bond of MurNAc 6-phosphate, with the formation of an alpha,beta-unsaturated aldehyde intermediate with (E)-stereochemistry, followed by the syn addition of water to give product.</text>
</comment>
<dbReference type="InterPro" id="IPR001347">
    <property type="entry name" value="SIS_dom"/>
</dbReference>
<proteinExistence type="inferred from homology"/>
<dbReference type="InterPro" id="IPR040190">
    <property type="entry name" value="MURQ/GCKR"/>
</dbReference>
<dbReference type="InterPro" id="IPR005488">
    <property type="entry name" value="Etherase_MurQ"/>
</dbReference>
<dbReference type="NCBIfam" id="TIGR00274">
    <property type="entry name" value="N-acetylmuramic acid 6-phosphate etherase"/>
    <property type="match status" value="1"/>
</dbReference>
<dbReference type="Gene3D" id="1.10.8.1080">
    <property type="match status" value="1"/>
</dbReference>
<keyword evidence="3 12" id="KW-0119">Carbohydrate metabolism</keyword>
<dbReference type="SUPFAM" id="SSF53697">
    <property type="entry name" value="SIS domain"/>
    <property type="match status" value="1"/>
</dbReference>
<keyword evidence="15" id="KW-1185">Reference proteome</keyword>
<dbReference type="Pfam" id="PF20741">
    <property type="entry name" value="GKRP-like_C"/>
    <property type="match status" value="1"/>
</dbReference>
<dbReference type="EC" id="4.2.1.126" evidence="8 12"/>
<dbReference type="CDD" id="cd05007">
    <property type="entry name" value="SIS_Etherase"/>
    <property type="match status" value="1"/>
</dbReference>
<comment type="function">
    <text evidence="12">Specifically catalyzes the cleavage of the D-lactyl ether substituent of MurNAc 6-phosphate, producing GlcNAc 6-phosphate and D-lactate.</text>
</comment>
<comment type="pathway">
    <text evidence="12">Amino-sugar metabolism; N-acetylmuramate degradation.</text>
</comment>
<dbReference type="Proteomes" id="UP000190080">
    <property type="component" value="Unassembled WGS sequence"/>
</dbReference>
<comment type="pathway">
    <text evidence="6">Cell wall biogenesis.</text>
</comment>
<dbReference type="OrthoDB" id="9813395at2"/>
<dbReference type="GO" id="GO:0016803">
    <property type="term" value="F:ether hydrolase activity"/>
    <property type="evidence" value="ECO:0007669"/>
    <property type="project" value="TreeGrafter"/>
</dbReference>
<gene>
    <name evidence="12 14" type="primary">murQ</name>
    <name evidence="14" type="ORF">CLORY_26500</name>
</gene>
<feature type="active site" description="Proton donor" evidence="12">
    <location>
        <position position="85"/>
    </location>
</feature>
<evidence type="ECO:0000256" key="1">
    <source>
        <dbReference type="ARBA" id="ARBA00011738"/>
    </source>
</evidence>
<dbReference type="InterPro" id="IPR005486">
    <property type="entry name" value="Glucokinase_regulatory_CS"/>
</dbReference>
<evidence type="ECO:0000256" key="5">
    <source>
        <dbReference type="ARBA" id="ARBA00060595"/>
    </source>
</evidence>
<comment type="pathway">
    <text evidence="5">Amino-sugar metabolism; 1,6-anhydro-N-acetylmuramate degradation.</text>
</comment>
<dbReference type="PANTHER" id="PTHR10088:SF4">
    <property type="entry name" value="GLUCOKINASE REGULATORY PROTEIN"/>
    <property type="match status" value="1"/>
</dbReference>
<dbReference type="PROSITE" id="PS51464">
    <property type="entry name" value="SIS"/>
    <property type="match status" value="1"/>
</dbReference>
<comment type="catalytic activity">
    <reaction evidence="4 12">
        <text>N-acetyl-D-muramate 6-phosphate + H2O = N-acetyl-D-glucosamine 6-phosphate + (R)-lactate</text>
        <dbReference type="Rhea" id="RHEA:26410"/>
        <dbReference type="ChEBI" id="CHEBI:15377"/>
        <dbReference type="ChEBI" id="CHEBI:16004"/>
        <dbReference type="ChEBI" id="CHEBI:57513"/>
        <dbReference type="ChEBI" id="CHEBI:58722"/>
        <dbReference type="EC" id="4.2.1.126"/>
    </reaction>
</comment>
<dbReference type="GO" id="GO:0009254">
    <property type="term" value="P:peptidoglycan turnover"/>
    <property type="evidence" value="ECO:0007669"/>
    <property type="project" value="TreeGrafter"/>
</dbReference>
<dbReference type="AlphaFoldDB" id="A0A1V4IL70"/>
<evidence type="ECO:0000256" key="8">
    <source>
        <dbReference type="ARBA" id="ARBA00067056"/>
    </source>
</evidence>
<dbReference type="NCBIfam" id="NF003915">
    <property type="entry name" value="PRK05441.1"/>
    <property type="match status" value="1"/>
</dbReference>
<accession>A0A1V4IL70</accession>
<dbReference type="Gene3D" id="3.40.50.10490">
    <property type="entry name" value="Glucose-6-phosphate isomerase like protein, domain 1"/>
    <property type="match status" value="1"/>
</dbReference>
<dbReference type="GO" id="GO:0046348">
    <property type="term" value="P:amino sugar catabolic process"/>
    <property type="evidence" value="ECO:0007669"/>
    <property type="project" value="InterPro"/>
</dbReference>
<keyword evidence="2 12" id="KW-0456">Lyase</keyword>
<evidence type="ECO:0000259" key="13">
    <source>
        <dbReference type="PROSITE" id="PS51464"/>
    </source>
</evidence>
<dbReference type="PANTHER" id="PTHR10088">
    <property type="entry name" value="GLUCOKINASE REGULATORY PROTEIN"/>
    <property type="match status" value="1"/>
</dbReference>
<dbReference type="FunFam" id="3.40.50.10490:FF:000014">
    <property type="entry name" value="N-acetylmuramic acid 6-phosphate etherase"/>
    <property type="match status" value="1"/>
</dbReference>
<evidence type="ECO:0000256" key="2">
    <source>
        <dbReference type="ARBA" id="ARBA00023239"/>
    </source>
</evidence>
<dbReference type="Pfam" id="PF22645">
    <property type="entry name" value="GKRP_SIS_N"/>
    <property type="match status" value="1"/>
</dbReference>
<dbReference type="UniPathway" id="UPA00342"/>
<dbReference type="NCBIfam" id="NF009222">
    <property type="entry name" value="PRK12570.1"/>
    <property type="match status" value="1"/>
</dbReference>
<evidence type="ECO:0000313" key="15">
    <source>
        <dbReference type="Proteomes" id="UP000190080"/>
    </source>
</evidence>
<dbReference type="InterPro" id="IPR046348">
    <property type="entry name" value="SIS_dom_sf"/>
</dbReference>
<evidence type="ECO:0000256" key="9">
    <source>
        <dbReference type="ARBA" id="ARBA00070061"/>
    </source>
</evidence>
<feature type="domain" description="SIS" evidence="13">
    <location>
        <begin position="57"/>
        <end position="220"/>
    </location>
</feature>